<dbReference type="CDD" id="cd01948">
    <property type="entry name" value="EAL"/>
    <property type="match status" value="1"/>
</dbReference>
<evidence type="ECO:0000256" key="1">
    <source>
        <dbReference type="SAM" id="MobiDB-lite"/>
    </source>
</evidence>
<dbReference type="RefSeq" id="WP_248354011.1">
    <property type="nucleotide sequence ID" value="NZ_AP025591.1"/>
</dbReference>
<name>A0ABM7X0U2_9BACT</name>
<dbReference type="PANTHER" id="PTHR33121:SF70">
    <property type="entry name" value="SIGNALING PROTEIN YKOW"/>
    <property type="match status" value="1"/>
</dbReference>
<dbReference type="InterPro" id="IPR050706">
    <property type="entry name" value="Cyclic-di-GMP_PDE-like"/>
</dbReference>
<keyword evidence="4" id="KW-1185">Reference proteome</keyword>
<organism evidence="3 4">
    <name type="scientific">Anaeromyxobacter oryzae</name>
    <dbReference type="NCBI Taxonomy" id="2918170"/>
    <lineage>
        <taxon>Bacteria</taxon>
        <taxon>Pseudomonadati</taxon>
        <taxon>Myxococcota</taxon>
        <taxon>Myxococcia</taxon>
        <taxon>Myxococcales</taxon>
        <taxon>Cystobacterineae</taxon>
        <taxon>Anaeromyxobacteraceae</taxon>
        <taxon>Anaeromyxobacter</taxon>
    </lineage>
</organism>
<dbReference type="Proteomes" id="UP001162891">
    <property type="component" value="Chromosome"/>
</dbReference>
<feature type="domain" description="EAL" evidence="2">
    <location>
        <begin position="21"/>
        <end position="260"/>
    </location>
</feature>
<reference evidence="4" key="1">
    <citation type="journal article" date="2022" name="Int. J. Syst. Evol. Microbiol.">
        <title>Anaeromyxobacter oryzae sp. nov., Anaeromyxobacter diazotrophicus sp. nov. and Anaeromyxobacter paludicola sp. nov., isolated from paddy soils.</title>
        <authorList>
            <person name="Itoh H."/>
            <person name="Xu Z."/>
            <person name="Mise K."/>
            <person name="Masuda Y."/>
            <person name="Ushijima N."/>
            <person name="Hayakawa C."/>
            <person name="Shiratori Y."/>
            <person name="Senoo K."/>
        </authorList>
    </citation>
    <scope>NUCLEOTIDE SEQUENCE [LARGE SCALE GENOMIC DNA]</scope>
    <source>
        <strain evidence="4">Red232</strain>
    </source>
</reference>
<protein>
    <submittedName>
        <fullName evidence="3">Diguanylate phosphodiesterase</fullName>
    </submittedName>
</protein>
<dbReference type="PANTHER" id="PTHR33121">
    <property type="entry name" value="CYCLIC DI-GMP PHOSPHODIESTERASE PDEF"/>
    <property type="match status" value="1"/>
</dbReference>
<feature type="region of interest" description="Disordered" evidence="1">
    <location>
        <begin position="1"/>
        <end position="25"/>
    </location>
</feature>
<accession>A0ABM7X0U2</accession>
<dbReference type="Gene3D" id="3.20.20.450">
    <property type="entry name" value="EAL domain"/>
    <property type="match status" value="1"/>
</dbReference>
<evidence type="ECO:0000259" key="2">
    <source>
        <dbReference type="PROSITE" id="PS50883"/>
    </source>
</evidence>
<dbReference type="SUPFAM" id="SSF141868">
    <property type="entry name" value="EAL domain-like"/>
    <property type="match status" value="1"/>
</dbReference>
<dbReference type="Pfam" id="PF00563">
    <property type="entry name" value="EAL"/>
    <property type="match status" value="1"/>
</dbReference>
<dbReference type="EMBL" id="AP025591">
    <property type="protein sequence ID" value="BDG05321.1"/>
    <property type="molecule type" value="Genomic_DNA"/>
</dbReference>
<evidence type="ECO:0000313" key="3">
    <source>
        <dbReference type="EMBL" id="BDG05321.1"/>
    </source>
</evidence>
<sequence length="260" mass="27849">MASDPHTTPLRAARRRPNGDPLGSDDGLLEVLESARFGVQYEPIVEVASGRTIAYEALARFHRTDGALVPATQAFRWLHCAPALLVETELALKRLQLDRAPGHTVFVNLDPDSYLGAAGAAEQFIALLGQAGMDVVVEAIENLDVDDAIRAGEMIAGLRGAGVPFALDDVGAMDGLVSFESLAYADYLKFDRSLVPAPRDGRRLAVVQALVGMAQRTGARAVLEGVETAEDFELARDLGVGLVQGYLFRDRFVHVAPGGR</sequence>
<dbReference type="InterPro" id="IPR035919">
    <property type="entry name" value="EAL_sf"/>
</dbReference>
<dbReference type="InterPro" id="IPR001633">
    <property type="entry name" value="EAL_dom"/>
</dbReference>
<dbReference type="PROSITE" id="PS50883">
    <property type="entry name" value="EAL"/>
    <property type="match status" value="1"/>
</dbReference>
<proteinExistence type="predicted"/>
<gene>
    <name evidence="3" type="ORF">AMOR_43170</name>
</gene>
<evidence type="ECO:0000313" key="4">
    <source>
        <dbReference type="Proteomes" id="UP001162891"/>
    </source>
</evidence>
<dbReference type="SMART" id="SM00052">
    <property type="entry name" value="EAL"/>
    <property type="match status" value="1"/>
</dbReference>